<sequence length="403" mass="42465">MKWKAGLALVGALMAGPSFAAFITGNALVIGNAAPGDGTTAFGPAEVQQVARALRLRGQEVEALANGGHDAMAQAVDAFVTSISEDEAPLIVVLSGSFAQGADGVYLQPAGAQRGDAQPGLSLTAVLEVLVQRPRRAFLVLGETGPDTGLATLEIPDGVTVIRGPSDQVAQFAAHEMAHPRTRLAQAAEGYDLTITGHTTDSLVVLEHTEVRPPTEAEKTAAQDRTRQVDDQAWQRAQSADTAVAYRAYLDSFPQGRHADRAEARITEAALALNPTARRAIQRDLVQLGFDTRGIDGIFGPRTRGSIAAWQNRIGAEVTGYLDAGQIVQLAELAAAQAPQPALVAALPVRQPAGNAVSAQETATWNRASGETGLRLYLGQYPNGAHAQRARVLLSNIQRGYRP</sequence>
<dbReference type="Gene3D" id="1.10.101.10">
    <property type="entry name" value="PGBD-like superfamily/PGBD"/>
    <property type="match status" value="1"/>
</dbReference>
<name>A0A222DXW1_9RHOB</name>
<evidence type="ECO:0000313" key="3">
    <source>
        <dbReference type="EMBL" id="ASP18763.1"/>
    </source>
</evidence>
<protein>
    <submittedName>
        <fullName evidence="3">Putative peptidoglycan binding domain protein</fullName>
    </submittedName>
</protein>
<dbReference type="InterPro" id="IPR036366">
    <property type="entry name" value="PGBDSf"/>
</dbReference>
<dbReference type="InterPro" id="IPR036365">
    <property type="entry name" value="PGBD-like_sf"/>
</dbReference>
<gene>
    <name evidence="3" type="ORF">ANTHELSMS3_00037</name>
</gene>
<feature type="domain" description="Peptidoglycan binding-like" evidence="2">
    <location>
        <begin position="277"/>
        <end position="325"/>
    </location>
</feature>
<proteinExistence type="predicted"/>
<dbReference type="AlphaFoldDB" id="A0A222DXW1"/>
<dbReference type="OrthoDB" id="8092964at2"/>
<dbReference type="Pfam" id="PF01471">
    <property type="entry name" value="PG_binding_1"/>
    <property type="match status" value="1"/>
</dbReference>
<dbReference type="RefSeq" id="WP_094033108.1">
    <property type="nucleotide sequence ID" value="NZ_CP022540.1"/>
</dbReference>
<keyword evidence="1" id="KW-0732">Signal</keyword>
<reference evidence="3 4" key="1">
    <citation type="submission" date="2017-07" db="EMBL/GenBank/DDBJ databases">
        <title>Genome Sequence of Antarctobacter heliothermus Strain SMS3 Isolated from a culture of the Diatom Skeletonema marinoi.</title>
        <authorList>
            <person name="Topel M."/>
            <person name="Pinder M.I.M."/>
            <person name="Johansson O.N."/>
            <person name="Kourtchenko O."/>
            <person name="Godhe A."/>
            <person name="Clarke A.K."/>
        </authorList>
    </citation>
    <scope>NUCLEOTIDE SEQUENCE [LARGE SCALE GENOMIC DNA]</scope>
    <source>
        <strain evidence="3 4">SMS3</strain>
    </source>
</reference>
<dbReference type="InterPro" id="IPR002477">
    <property type="entry name" value="Peptidoglycan-bd-like"/>
</dbReference>
<keyword evidence="4" id="KW-1185">Reference proteome</keyword>
<evidence type="ECO:0000313" key="4">
    <source>
        <dbReference type="Proteomes" id="UP000203589"/>
    </source>
</evidence>
<dbReference type="SUPFAM" id="SSF47090">
    <property type="entry name" value="PGBD-like"/>
    <property type="match status" value="1"/>
</dbReference>
<dbReference type="Proteomes" id="UP000203589">
    <property type="component" value="Chromosome"/>
</dbReference>
<feature type="signal peptide" evidence="1">
    <location>
        <begin position="1"/>
        <end position="20"/>
    </location>
</feature>
<feature type="chain" id="PRO_5012375017" evidence="1">
    <location>
        <begin position="21"/>
        <end position="403"/>
    </location>
</feature>
<evidence type="ECO:0000259" key="2">
    <source>
        <dbReference type="Pfam" id="PF01471"/>
    </source>
</evidence>
<organism evidence="3 4">
    <name type="scientific">Antarctobacter heliothermus</name>
    <dbReference type="NCBI Taxonomy" id="74033"/>
    <lineage>
        <taxon>Bacteria</taxon>
        <taxon>Pseudomonadati</taxon>
        <taxon>Pseudomonadota</taxon>
        <taxon>Alphaproteobacteria</taxon>
        <taxon>Rhodobacterales</taxon>
        <taxon>Roseobacteraceae</taxon>
        <taxon>Antarctobacter</taxon>
    </lineage>
</organism>
<evidence type="ECO:0000256" key="1">
    <source>
        <dbReference type="SAM" id="SignalP"/>
    </source>
</evidence>
<dbReference type="EMBL" id="CP022540">
    <property type="protein sequence ID" value="ASP18763.1"/>
    <property type="molecule type" value="Genomic_DNA"/>
</dbReference>
<accession>A0A222DXW1</accession>
<dbReference type="KEGG" id="aht:ANTHELSMS3_00037"/>